<sequence length="85" mass="10147">MNKKIIKSFIIIFIIIFIIFIFSTIIYYIIIKDENRYYGIITMEYCGEIGGNLFEQEKGCPQGKREIAEINYHKYNIWTAFICCK</sequence>
<proteinExistence type="predicted"/>
<gene>
    <name evidence="2" type="ORF">AUJ27_01995</name>
</gene>
<protein>
    <submittedName>
        <fullName evidence="2">Uncharacterized protein</fullName>
    </submittedName>
</protein>
<organism evidence="2 3">
    <name type="scientific">Candidatus Falkowbacteria bacterium CG1_02_37_44</name>
    <dbReference type="NCBI Taxonomy" id="1805146"/>
    <lineage>
        <taxon>Bacteria</taxon>
        <taxon>Candidatus Falkowiibacteriota</taxon>
    </lineage>
</organism>
<keyword evidence="1" id="KW-0472">Membrane</keyword>
<evidence type="ECO:0000313" key="3">
    <source>
        <dbReference type="Proteomes" id="UP000183192"/>
    </source>
</evidence>
<reference evidence="2 3" key="1">
    <citation type="journal article" date="2016" name="Environ. Microbiol.">
        <title>Genomic resolution of a cold subsurface aquifer community provides metabolic insights for novel microbes adapted to high CO concentrations.</title>
        <authorList>
            <person name="Probst A.J."/>
            <person name="Castelle C.J."/>
            <person name="Singh A."/>
            <person name="Brown C.T."/>
            <person name="Anantharaman K."/>
            <person name="Sharon I."/>
            <person name="Hug L.A."/>
            <person name="Burstein D."/>
            <person name="Emerson J.B."/>
            <person name="Thomas B.C."/>
            <person name="Banfield J.F."/>
        </authorList>
    </citation>
    <scope>NUCLEOTIDE SEQUENCE [LARGE SCALE GENOMIC DNA]</scope>
    <source>
        <strain evidence="2">CG1_02_37_44</strain>
    </source>
</reference>
<dbReference type="Proteomes" id="UP000183192">
    <property type="component" value="Unassembled WGS sequence"/>
</dbReference>
<keyword evidence="1" id="KW-0812">Transmembrane</keyword>
<evidence type="ECO:0000313" key="2">
    <source>
        <dbReference type="EMBL" id="OIO07700.1"/>
    </source>
</evidence>
<accession>A0A1J4T6H2</accession>
<dbReference type="EMBL" id="MNUU01000037">
    <property type="protein sequence ID" value="OIO07700.1"/>
    <property type="molecule type" value="Genomic_DNA"/>
</dbReference>
<feature type="transmembrane region" description="Helical" evidence="1">
    <location>
        <begin position="6"/>
        <end position="30"/>
    </location>
</feature>
<comment type="caution">
    <text evidence="2">The sequence shown here is derived from an EMBL/GenBank/DDBJ whole genome shotgun (WGS) entry which is preliminary data.</text>
</comment>
<dbReference type="STRING" id="1805146.AUJ27_01995"/>
<keyword evidence="1" id="KW-1133">Transmembrane helix</keyword>
<evidence type="ECO:0000256" key="1">
    <source>
        <dbReference type="SAM" id="Phobius"/>
    </source>
</evidence>
<dbReference type="AlphaFoldDB" id="A0A1J4T6H2"/>
<name>A0A1J4T6H2_9BACT</name>